<sequence>MADPFSNRADSVSAPATRASAVVPSDSVALNDVPKALYVGQGGAITLRGVGDVADTVWNNVPAGTILPFRPSHVRATGTTAAAILALS</sequence>
<accession>A0ABY4TVC6</accession>
<evidence type="ECO:0000313" key="2">
    <source>
        <dbReference type="Proteomes" id="UP001055580"/>
    </source>
</evidence>
<dbReference type="Proteomes" id="UP001055580">
    <property type="component" value="Chromosome"/>
</dbReference>
<reference evidence="1" key="1">
    <citation type="submission" date="2022-05" db="EMBL/GenBank/DDBJ databases">
        <title>Sphingomonas sp. strain RMG20 Genome sequencing and assembly.</title>
        <authorList>
            <person name="Kim I."/>
        </authorList>
    </citation>
    <scope>NUCLEOTIDE SEQUENCE</scope>
    <source>
        <strain evidence="1">RMG20</strain>
    </source>
</reference>
<keyword evidence="2" id="KW-1185">Reference proteome</keyword>
<dbReference type="EMBL" id="CP098401">
    <property type="protein sequence ID" value="URW75447.1"/>
    <property type="molecule type" value="Genomic_DNA"/>
</dbReference>
<dbReference type="RefSeq" id="WP_250751647.1">
    <property type="nucleotide sequence ID" value="NZ_CP098401.1"/>
</dbReference>
<name>A0ABY4TVC6_9SPHN</name>
<protein>
    <submittedName>
        <fullName evidence="1">Uncharacterized protein</fullName>
    </submittedName>
</protein>
<organism evidence="1 2">
    <name type="scientific">Sphingomonas donggukensis</name>
    <dbReference type="NCBI Taxonomy" id="2949093"/>
    <lineage>
        <taxon>Bacteria</taxon>
        <taxon>Pseudomonadati</taxon>
        <taxon>Pseudomonadota</taxon>
        <taxon>Alphaproteobacteria</taxon>
        <taxon>Sphingomonadales</taxon>
        <taxon>Sphingomonadaceae</taxon>
        <taxon>Sphingomonas</taxon>
    </lineage>
</organism>
<proteinExistence type="predicted"/>
<evidence type="ECO:0000313" key="1">
    <source>
        <dbReference type="EMBL" id="URW75447.1"/>
    </source>
</evidence>
<gene>
    <name evidence="1" type="ORF">M9980_13070</name>
</gene>